<feature type="region of interest" description="Disordered" evidence="1">
    <location>
        <begin position="366"/>
        <end position="466"/>
    </location>
</feature>
<feature type="compositionally biased region" description="Basic and acidic residues" evidence="1">
    <location>
        <begin position="121"/>
        <end position="134"/>
    </location>
</feature>
<protein>
    <submittedName>
        <fullName evidence="2">Uncharacterized protein</fullName>
    </submittedName>
</protein>
<feature type="compositionally biased region" description="Low complexity" evidence="1">
    <location>
        <begin position="371"/>
        <end position="386"/>
    </location>
</feature>
<organism evidence="2">
    <name type="scientific">Alexandrium monilatum</name>
    <dbReference type="NCBI Taxonomy" id="311494"/>
    <lineage>
        <taxon>Eukaryota</taxon>
        <taxon>Sar</taxon>
        <taxon>Alveolata</taxon>
        <taxon>Dinophyceae</taxon>
        <taxon>Gonyaulacales</taxon>
        <taxon>Pyrocystaceae</taxon>
        <taxon>Alexandrium</taxon>
    </lineage>
</organism>
<evidence type="ECO:0000313" key="2">
    <source>
        <dbReference type="EMBL" id="CAE4656152.1"/>
    </source>
</evidence>
<dbReference type="AlphaFoldDB" id="A0A7S4SU21"/>
<accession>A0A7S4SU21</accession>
<feature type="compositionally biased region" description="Low complexity" evidence="1">
    <location>
        <begin position="93"/>
        <end position="120"/>
    </location>
</feature>
<name>A0A7S4SU21_9DINO</name>
<feature type="region of interest" description="Disordered" evidence="1">
    <location>
        <begin position="181"/>
        <end position="202"/>
    </location>
</feature>
<feature type="region of interest" description="Disordered" evidence="1">
    <location>
        <begin position="1"/>
        <end position="134"/>
    </location>
</feature>
<sequence length="466" mass="49536">MAGQARASGSAEIAGDSELREKKAALRQAGKRLPRSTGATAEPDASAGPSIELVGQNGMSLDTEAAASKRKKRRRTDTQSGPAEVAEGDDGAGAEPDAAAAPPGQPAGEAAAAAASAEPASEVKGDGDNFLGVRREGGTKAMGWLDREGRRIEMKWVDVVPRKVSELPEAGSEVRLPSTITHPDVLHDAPGEEEDFGEGSWRPGLEELRRTVRPREPEPGEQEPPLADDLVTQVRTAIQTGDWHRVLDPARVPQFDASGQAVGELREEELLQLLRACNEHIRTNPRAEIWCFMWAERVVAWASLRLGGRQEFREEARPLLEDLAGRLGPTEPGRGIASTVGRWRLVLELARVRRQAAKLQEALPEAEPKVGAGARAAAPAATRAAPSNLPHVAEPDSSDESSDEAGNAAREEDAENDAGMEDDNEEADRGAADGEDGGGAQVRALKALHAEARAGAATNGPRKRLR</sequence>
<reference evidence="2" key="1">
    <citation type="submission" date="2021-01" db="EMBL/GenBank/DDBJ databases">
        <authorList>
            <person name="Corre E."/>
            <person name="Pelletier E."/>
            <person name="Niang G."/>
            <person name="Scheremetjew M."/>
            <person name="Finn R."/>
            <person name="Kale V."/>
            <person name="Holt S."/>
            <person name="Cochrane G."/>
            <person name="Meng A."/>
            <person name="Brown T."/>
            <person name="Cohen L."/>
        </authorList>
    </citation>
    <scope>NUCLEOTIDE SEQUENCE</scope>
    <source>
        <strain evidence="2">CCMP3105</strain>
    </source>
</reference>
<feature type="compositionally biased region" description="Acidic residues" evidence="1">
    <location>
        <begin position="412"/>
        <end position="426"/>
    </location>
</feature>
<proteinExistence type="predicted"/>
<gene>
    <name evidence="2" type="ORF">AMON00008_LOCUS56660</name>
</gene>
<dbReference type="EMBL" id="HBNR01079423">
    <property type="protein sequence ID" value="CAE4656152.1"/>
    <property type="molecule type" value="Transcribed_RNA"/>
</dbReference>
<evidence type="ECO:0000256" key="1">
    <source>
        <dbReference type="SAM" id="MobiDB-lite"/>
    </source>
</evidence>